<dbReference type="GeneID" id="13884747"/>
<evidence type="ECO:0000256" key="5">
    <source>
        <dbReference type="ARBA" id="ARBA00023136"/>
    </source>
</evidence>
<protein>
    <submittedName>
        <fullName evidence="10">Uncharacterized protein</fullName>
    </submittedName>
</protein>
<comment type="similarity">
    <text evidence="6">Belongs to the DOP1 family.</text>
</comment>
<dbReference type="GO" id="GO:0000902">
    <property type="term" value="P:cell morphogenesis"/>
    <property type="evidence" value="ECO:0007669"/>
    <property type="project" value="EnsemblFungi"/>
</dbReference>
<keyword evidence="5" id="KW-0472">Membrane</keyword>
<reference evidence="10 11" key="1">
    <citation type="journal article" date="2011" name="Proc. Natl. Acad. Sci. U.S.A.">
        <title>Evolutionary erosion of yeast sex chromosomes by mating-type switching accidents.</title>
        <authorList>
            <person name="Gordon J.L."/>
            <person name="Armisen D."/>
            <person name="Proux-Wera E."/>
            <person name="Oheigeartaigh S.S."/>
            <person name="Byrne K.P."/>
            <person name="Wolfe K.H."/>
        </authorList>
    </citation>
    <scope>NUCLEOTIDE SEQUENCE [LARGE SCALE GENOMIC DNA]</scope>
    <source>
        <strain evidence="11">ATCC 22294 / BCRC 22015 / CBS 2517 / CECT 1963 / NBRC 1671 / NRRL Y-8276</strain>
    </source>
</reference>
<evidence type="ECO:0000256" key="2">
    <source>
        <dbReference type="ARBA" id="ARBA00022448"/>
    </source>
</evidence>
<keyword evidence="3" id="KW-0653">Protein transport</keyword>
<dbReference type="InterPro" id="IPR007249">
    <property type="entry name" value="DOP1_N"/>
</dbReference>
<dbReference type="GO" id="GO:0042802">
    <property type="term" value="F:identical protein binding"/>
    <property type="evidence" value="ECO:0007669"/>
    <property type="project" value="EnsemblFungi"/>
</dbReference>
<dbReference type="RefSeq" id="XP_003956000.1">
    <property type="nucleotide sequence ID" value="XM_003955951.1"/>
</dbReference>
<organism evidence="10 11">
    <name type="scientific">Kazachstania africana (strain ATCC 22294 / BCRC 22015 / CBS 2517 / CECT 1963 / NBRC 1671 / NRRL Y-8276)</name>
    <name type="common">Yeast</name>
    <name type="synonym">Kluyveromyces africanus</name>
    <dbReference type="NCBI Taxonomy" id="1071382"/>
    <lineage>
        <taxon>Eukaryota</taxon>
        <taxon>Fungi</taxon>
        <taxon>Dikarya</taxon>
        <taxon>Ascomycota</taxon>
        <taxon>Saccharomycotina</taxon>
        <taxon>Saccharomycetes</taxon>
        <taxon>Saccharomycetales</taxon>
        <taxon>Saccharomycetaceae</taxon>
        <taxon>Kazachstania</taxon>
    </lineage>
</organism>
<dbReference type="FunCoup" id="H2AR65">
    <property type="interactions" value="141"/>
</dbReference>
<sequence length="1692" mass="192544">MSLPLKPFAIDSTSKQLDSKQKKFNTNVQRALERFDSVTEWADYIASLGSLLKALQSWSPKFQNVKYFVPSPYQVSRRLTSSLSPNLPSGVHQKTLEVYTYIFQNIGIETLAAECNIWIPGILPLMSYASMSVKSRLIELYDTYLVQVPSETLKMLVRPLLASLLPGIDDESSEFLSLNLKLIETLKTNLGDDSLFWQTCFIVVASSKDRRLGGLVWLTRNFPSLNAVPHLVSQQSKSFQESGKNEESDTIQEKKNKQAVALSVVLPEAKSVVSPEPGLLIRCLIRCLDDENDLLLKRGILDLLIQRFHLNSPVLQNLVTENDRKLLILWCCRTTLSKDMSLNRRVWNWLLGPSIVSTSRSNSENNTATTAETSSKESLGGSEYFTMYGLSSLISGLKDMITDEASLVTTFRICLAFMDRWEIGSLVIPTMFIPMLNASKQFADKQQVIQAANTFFDAVETNIIWGKIIQYVVTNKDLHLLSYVLKCFNVENDEEIIVRHLPLVLLTLLSYNSVNESTDVSSKKQRYDIFKQLLGYIPERSFLPLDTSTMDVQNRPTHQDILAKIQNYYRKVSDFSNSQELEASTELELPFSTEDATFLIAMSIQDLVLQDLRNKSTINESASLFVEIFEKIPESAGTNDVKQSSWSVNELFQSLLDYVNSKEGRGSSLWGVIDIYSHYLANRLPFLDSMKLLNVLMKSLCLCMVSPKNQLVAIKSLKSLERMLPSKYIQGALASAFVKETDVLQRILILDLLWNELESYRSLIRQPLEIVLDELFDKQNPHYLSVSKWVLASVHSGSSSRLFQMLAEGLLDFNFLENDVISDLDDLEMFTYRLQLITNVLKINSSIIVKNFSSELTSLNSLGKWENEDVSTYKNLVLVIILKFLKLKNNKNAKSMRSALILLDSLLDGTESNFKDIVIFLLEMSSKYLRKGEVPYELIAVSLLDIVSKVLRLSHENNIKLDIFDDNSTHLKYIDYMVTSVSTMTSSLVITSYVKLLSESIAYFEGSIFRVILPLSASSVQCVQRLLLLEKEHGGYYQSISLLLEGLEELLQVSHGYLSVEEREGYFSGSGARTDFIQSVVSNVFSSDASDVSTRIQGERDVVLQSIRQVAICCFEIWSWAHSIAGSTDLGANGEQVNYNSFKFKFKSKVLLEKLFMLEPLEILENLVNLQSNDMIALVHVLDGNKPAVSLPYFFYGVVMRYNKNTTSKFSINLAGNKGSHLRTNRIEPSLINKLRGETIMNFVISYANSLENAAVEDFFEDFLTFFKEIVANYSMYNRIHLQVLELVGIIALKLDKSQFGEQKRIRRDFADLFARYVPNIAAELLDEETEELEAFSILEKFVPKVQYIVHEEIGGDRYNAVLSSIVTHCLVPRIKNKSDNIPPYVLKLAENISTVGAKVKVWKSLISDIFNDDKQLPILGNNAIWNKIIFEWSQYPENKSKLLNDLLLVTGSKRMGMTPVLITFSSWNDTEIGTKCQNLSRISYLLLVAPVDTYLLEFQSLISCVCQYLVSNEFKLKEKCWVLLRVMFLKFSESHFNEYWSMISYCLQTNLQEFYEFLQLQEEIEPMVILQLCKTLDLLLALQREGFSATNEWLFIIDTINCIYKNGAYMALVDKISEVKDYAMGRADDFEMTNSVEEGSPMLTGVHSIQKHSQLRNFFHSLSYTRYEVNYAMKMPKAEASEADVMGDLFH</sequence>
<dbReference type="PANTHER" id="PTHR14042:SF24">
    <property type="entry name" value="PROTEIN DOPEY-1 HOMOLOG"/>
    <property type="match status" value="1"/>
</dbReference>
<evidence type="ECO:0000259" key="9">
    <source>
        <dbReference type="Pfam" id="PF24598"/>
    </source>
</evidence>
<dbReference type="Pfam" id="PF24598">
    <property type="entry name" value="DOP1_C"/>
    <property type="match status" value="1"/>
</dbReference>
<dbReference type="Pfam" id="PF24597">
    <property type="entry name" value="TPR_DOP1_M"/>
    <property type="match status" value="1"/>
</dbReference>
<evidence type="ECO:0000256" key="3">
    <source>
        <dbReference type="ARBA" id="ARBA00022927"/>
    </source>
</evidence>
<name>H2AR65_KAZAF</name>
<proteinExistence type="inferred from homology"/>
<dbReference type="GO" id="GO:0005802">
    <property type="term" value="C:trans-Golgi network"/>
    <property type="evidence" value="ECO:0007669"/>
    <property type="project" value="EnsemblFungi"/>
</dbReference>
<dbReference type="GO" id="GO:0000301">
    <property type="term" value="P:retrograde transport, vesicle recycling within Golgi"/>
    <property type="evidence" value="ECO:0007669"/>
    <property type="project" value="EnsemblFungi"/>
</dbReference>
<dbReference type="GO" id="GO:0042147">
    <property type="term" value="P:retrograde transport, endosome to Golgi"/>
    <property type="evidence" value="ECO:0007669"/>
    <property type="project" value="EnsemblFungi"/>
</dbReference>
<dbReference type="GO" id="GO:0005768">
    <property type="term" value="C:endosome"/>
    <property type="evidence" value="ECO:0007669"/>
    <property type="project" value="EnsemblFungi"/>
</dbReference>
<evidence type="ECO:0000313" key="10">
    <source>
        <dbReference type="EMBL" id="CCF56865.1"/>
    </source>
</evidence>
<evidence type="ECO:0000259" key="7">
    <source>
        <dbReference type="Pfam" id="PF04118"/>
    </source>
</evidence>
<keyword evidence="4" id="KW-0333">Golgi apparatus</keyword>
<dbReference type="eggNOG" id="KOG3613">
    <property type="taxonomic scope" value="Eukaryota"/>
</dbReference>
<dbReference type="EMBL" id="HE650822">
    <property type="protein sequence ID" value="CCF56865.1"/>
    <property type="molecule type" value="Genomic_DNA"/>
</dbReference>
<dbReference type="KEGG" id="kaf:KAFR_0B05690"/>
<feature type="domain" description="DOP1-like C-terminal" evidence="9">
    <location>
        <begin position="1243"/>
        <end position="1673"/>
    </location>
</feature>
<dbReference type="OrthoDB" id="297643at2759"/>
<dbReference type="STRING" id="1071382.H2AR65"/>
<keyword evidence="2" id="KW-0813">Transport</keyword>
<dbReference type="Proteomes" id="UP000005220">
    <property type="component" value="Chromosome 2"/>
</dbReference>
<evidence type="ECO:0000313" key="11">
    <source>
        <dbReference type="Proteomes" id="UP000005220"/>
    </source>
</evidence>
<feature type="domain" description="DOP1-like middle TPR" evidence="8">
    <location>
        <begin position="384"/>
        <end position="569"/>
    </location>
</feature>
<evidence type="ECO:0000259" key="8">
    <source>
        <dbReference type="Pfam" id="PF24597"/>
    </source>
</evidence>
<dbReference type="GO" id="GO:0000139">
    <property type="term" value="C:Golgi membrane"/>
    <property type="evidence" value="ECO:0007669"/>
    <property type="project" value="UniProtKB-SubCell"/>
</dbReference>
<dbReference type="Pfam" id="PF04118">
    <property type="entry name" value="Dopey_N"/>
    <property type="match status" value="1"/>
</dbReference>
<dbReference type="InterPro" id="IPR056457">
    <property type="entry name" value="DOP1_C"/>
</dbReference>
<dbReference type="GO" id="GO:0006895">
    <property type="term" value="P:Golgi to endosome transport"/>
    <property type="evidence" value="ECO:0007669"/>
    <property type="project" value="EnsemblFungi"/>
</dbReference>
<dbReference type="InParanoid" id="H2AR65"/>
<dbReference type="HOGENOM" id="CLU_001197_0_0_1"/>
<dbReference type="PANTHER" id="PTHR14042">
    <property type="entry name" value="DOPEY-RELATED"/>
    <property type="match status" value="1"/>
</dbReference>
<dbReference type="InterPro" id="IPR040314">
    <property type="entry name" value="DOP1"/>
</dbReference>
<keyword evidence="11" id="KW-1185">Reference proteome</keyword>
<gene>
    <name evidence="10" type="primary">KAFR0B05690</name>
    <name evidence="10" type="ORF">KAFR_0B05690</name>
</gene>
<comment type="subcellular location">
    <subcellularLocation>
        <location evidence="1">Golgi apparatus membrane</location>
        <topology evidence="1">Peripheral membrane protein</topology>
    </subcellularLocation>
</comment>
<evidence type="ECO:0000256" key="6">
    <source>
        <dbReference type="ARBA" id="ARBA00046326"/>
    </source>
</evidence>
<feature type="domain" description="DOP1 N-terminal" evidence="7">
    <location>
        <begin position="18"/>
        <end position="354"/>
    </location>
</feature>
<evidence type="ECO:0000256" key="4">
    <source>
        <dbReference type="ARBA" id="ARBA00023034"/>
    </source>
</evidence>
<dbReference type="GO" id="GO:0007029">
    <property type="term" value="P:endoplasmic reticulum organization"/>
    <property type="evidence" value="ECO:0007669"/>
    <property type="project" value="EnsemblFungi"/>
</dbReference>
<dbReference type="InterPro" id="IPR056458">
    <property type="entry name" value="TPR_DOP1_M"/>
</dbReference>
<dbReference type="GO" id="GO:0005829">
    <property type="term" value="C:cytosol"/>
    <property type="evidence" value="ECO:0007669"/>
    <property type="project" value="GOC"/>
</dbReference>
<accession>H2AR65</accession>
<evidence type="ECO:0000256" key="1">
    <source>
        <dbReference type="ARBA" id="ARBA00004395"/>
    </source>
</evidence>
<dbReference type="GO" id="GO:0015031">
    <property type="term" value="P:protein transport"/>
    <property type="evidence" value="ECO:0007669"/>
    <property type="project" value="UniProtKB-KW"/>
</dbReference>